<name>A0A142BBF2_9GAMM</name>
<keyword evidence="3 5" id="KW-0698">rRNA processing</keyword>
<evidence type="ECO:0000256" key="2">
    <source>
        <dbReference type="ARBA" id="ARBA00022517"/>
    </source>
</evidence>
<dbReference type="NCBIfam" id="TIGR02273">
    <property type="entry name" value="16S_RimM"/>
    <property type="match status" value="1"/>
</dbReference>
<dbReference type="InterPro" id="IPR011033">
    <property type="entry name" value="PRC_barrel-like_sf"/>
</dbReference>
<keyword evidence="1 5" id="KW-0963">Cytoplasm</keyword>
<evidence type="ECO:0000313" key="9">
    <source>
        <dbReference type="Proteomes" id="UP000071065"/>
    </source>
</evidence>
<accession>A0A142BBF2</accession>
<dbReference type="SUPFAM" id="SSF50447">
    <property type="entry name" value="Translation proteins"/>
    <property type="match status" value="1"/>
</dbReference>
<comment type="subcellular location">
    <subcellularLocation>
        <location evidence="5">Cytoplasm</location>
    </subcellularLocation>
</comment>
<dbReference type="GO" id="GO:0005840">
    <property type="term" value="C:ribosome"/>
    <property type="evidence" value="ECO:0007669"/>
    <property type="project" value="InterPro"/>
</dbReference>
<evidence type="ECO:0000256" key="3">
    <source>
        <dbReference type="ARBA" id="ARBA00022552"/>
    </source>
</evidence>
<dbReference type="HAMAP" id="MF_00014">
    <property type="entry name" value="Ribosome_mat_RimM"/>
    <property type="match status" value="1"/>
</dbReference>
<proteinExistence type="inferred from homology"/>
<comment type="domain">
    <text evidence="5">The PRC barrel domain binds ribosomal protein uS19.</text>
</comment>
<reference evidence="8 9" key="1">
    <citation type="journal article" date="2016" name="Front. Microbiol.">
        <title>Genomic Insight into the Host-Endosymbiont Relationship of Endozoicomonas montiporae CL-33(T) with its Coral Host.</title>
        <authorList>
            <person name="Ding J.-Y."/>
            <person name="Shiu J.-H."/>
            <person name="Chen W.-M."/>
            <person name="Chiang Y.-R."/>
            <person name="Tang S.-L."/>
        </authorList>
    </citation>
    <scope>NUCLEOTIDE SEQUENCE [LARGE SCALE GENOMIC DNA]</scope>
    <source>
        <strain evidence="8 9">CL-33</strain>
    </source>
</reference>
<dbReference type="InterPro" id="IPR056792">
    <property type="entry name" value="PRC_RimM"/>
</dbReference>
<dbReference type="InterPro" id="IPR036976">
    <property type="entry name" value="RimM_N_sf"/>
</dbReference>
<dbReference type="Gene3D" id="2.30.30.240">
    <property type="entry name" value="PRC-barrel domain"/>
    <property type="match status" value="1"/>
</dbReference>
<dbReference type="KEGG" id="emp:EZMO1_1947"/>
<protein>
    <recommendedName>
        <fullName evidence="5">Ribosome maturation factor RimM</fullName>
    </recommendedName>
</protein>
<evidence type="ECO:0000259" key="7">
    <source>
        <dbReference type="Pfam" id="PF24986"/>
    </source>
</evidence>
<dbReference type="Gene3D" id="2.40.30.60">
    <property type="entry name" value="RimM"/>
    <property type="match status" value="1"/>
</dbReference>
<dbReference type="PANTHER" id="PTHR33692:SF1">
    <property type="entry name" value="RIBOSOME MATURATION FACTOR RIMM"/>
    <property type="match status" value="1"/>
</dbReference>
<keyword evidence="4 5" id="KW-0143">Chaperone</keyword>
<dbReference type="GO" id="GO:0005737">
    <property type="term" value="C:cytoplasm"/>
    <property type="evidence" value="ECO:0007669"/>
    <property type="project" value="UniProtKB-SubCell"/>
</dbReference>
<dbReference type="OrthoDB" id="9783509at2"/>
<dbReference type="GO" id="GO:0043022">
    <property type="term" value="F:ribosome binding"/>
    <property type="evidence" value="ECO:0007669"/>
    <property type="project" value="InterPro"/>
</dbReference>
<feature type="domain" description="RimM N-terminal" evidence="6">
    <location>
        <begin position="16"/>
        <end position="96"/>
    </location>
</feature>
<feature type="domain" description="Ribosome maturation factor RimM PRC barrel" evidence="7">
    <location>
        <begin position="108"/>
        <end position="182"/>
    </location>
</feature>
<dbReference type="STRING" id="570277.EZMO1_1947"/>
<dbReference type="GO" id="GO:0042274">
    <property type="term" value="P:ribosomal small subunit biogenesis"/>
    <property type="evidence" value="ECO:0007669"/>
    <property type="project" value="UniProtKB-UniRule"/>
</dbReference>
<dbReference type="AlphaFoldDB" id="A0A142BBF2"/>
<evidence type="ECO:0000313" key="8">
    <source>
        <dbReference type="EMBL" id="AMO56078.1"/>
    </source>
</evidence>
<comment type="subunit">
    <text evidence="5">Binds ribosomal protein uS19.</text>
</comment>
<evidence type="ECO:0000259" key="6">
    <source>
        <dbReference type="Pfam" id="PF01782"/>
    </source>
</evidence>
<evidence type="ECO:0000256" key="1">
    <source>
        <dbReference type="ARBA" id="ARBA00022490"/>
    </source>
</evidence>
<comment type="function">
    <text evidence="5">An accessory protein needed during the final step in the assembly of 30S ribosomal subunit, possibly for assembly of the head region. Essential for efficient processing of 16S rRNA. May be needed both before and after RbfA during the maturation of 16S rRNA. It has affinity for free ribosomal 30S subunits but not for 70S ribosomes.</text>
</comment>
<dbReference type="InterPro" id="IPR002676">
    <property type="entry name" value="RimM_N"/>
</dbReference>
<dbReference type="InterPro" id="IPR011961">
    <property type="entry name" value="RimM"/>
</dbReference>
<sequence>MTQTAVEASSKSLVTLGKITAVYGIKGWVKVYSHTNPMTNILDYKHWILDHNGRQQTIEVDQGRRQAKGLIAHIVGCDDRDIARQYCGAEIKVHSSELPETADDEIYWHELEGLDVFTRNDADEKILLGKVSHLMETGANDVLVIRPCRGSIDKSQRLVPWLVDQVIEEVNSEEGFIRIDWDPEF</sequence>
<dbReference type="Pfam" id="PF24986">
    <property type="entry name" value="PRC_RimM"/>
    <property type="match status" value="1"/>
</dbReference>
<dbReference type="SUPFAM" id="SSF50346">
    <property type="entry name" value="PRC-barrel domain"/>
    <property type="match status" value="1"/>
</dbReference>
<dbReference type="GO" id="GO:0006364">
    <property type="term" value="P:rRNA processing"/>
    <property type="evidence" value="ECO:0007669"/>
    <property type="project" value="UniProtKB-UniRule"/>
</dbReference>
<evidence type="ECO:0000256" key="5">
    <source>
        <dbReference type="HAMAP-Rule" id="MF_00014"/>
    </source>
</evidence>
<dbReference type="InterPro" id="IPR009000">
    <property type="entry name" value="Transl_B-barrel_sf"/>
</dbReference>
<dbReference type="PANTHER" id="PTHR33692">
    <property type="entry name" value="RIBOSOME MATURATION FACTOR RIMM"/>
    <property type="match status" value="1"/>
</dbReference>
<keyword evidence="2 5" id="KW-0690">Ribosome biogenesis</keyword>
<dbReference type="EMBL" id="CP013251">
    <property type="protein sequence ID" value="AMO56078.1"/>
    <property type="molecule type" value="Genomic_DNA"/>
</dbReference>
<comment type="similarity">
    <text evidence="5">Belongs to the RimM family.</text>
</comment>
<dbReference type="PATRIC" id="fig|570277.3.peg.2095"/>
<organism evidence="8 9">
    <name type="scientific">Endozoicomonas montiporae CL-33</name>
    <dbReference type="NCBI Taxonomy" id="570277"/>
    <lineage>
        <taxon>Bacteria</taxon>
        <taxon>Pseudomonadati</taxon>
        <taxon>Pseudomonadota</taxon>
        <taxon>Gammaproteobacteria</taxon>
        <taxon>Oceanospirillales</taxon>
        <taxon>Endozoicomonadaceae</taxon>
        <taxon>Endozoicomonas</taxon>
    </lineage>
</organism>
<gene>
    <name evidence="5 8" type="primary">rimM</name>
    <name evidence="8" type="ORF">EZMO1_1947</name>
</gene>
<dbReference type="Pfam" id="PF01782">
    <property type="entry name" value="RimM"/>
    <property type="match status" value="1"/>
</dbReference>
<dbReference type="Proteomes" id="UP000071065">
    <property type="component" value="Chromosome"/>
</dbReference>
<evidence type="ECO:0000256" key="4">
    <source>
        <dbReference type="ARBA" id="ARBA00023186"/>
    </source>
</evidence>
<dbReference type="RefSeq" id="WP_051789370.1">
    <property type="nucleotide sequence ID" value="NZ_CP013251.1"/>
</dbReference>